<organism evidence="1">
    <name type="scientific">Siphoviridae sp. ct3o911</name>
    <dbReference type="NCBI Taxonomy" id="2827560"/>
    <lineage>
        <taxon>Viruses</taxon>
        <taxon>Duplodnaviria</taxon>
        <taxon>Heunggongvirae</taxon>
        <taxon>Uroviricota</taxon>
        <taxon>Caudoviricetes</taxon>
    </lineage>
</organism>
<dbReference type="InterPro" id="IPR035069">
    <property type="entry name" value="TTHA1013/TTHA0281-like"/>
</dbReference>
<evidence type="ECO:0000313" key="1">
    <source>
        <dbReference type="EMBL" id="DAD70103.1"/>
    </source>
</evidence>
<sequence length="93" mass="10688">MTNRGYNMNDNPVKEITRPCIMVYKGYGVTQICMECDEETGRAILYGKLDGITDLITFQADSMREIEQSFHNAVDDYLDFCKEVGKEPERPQP</sequence>
<protein>
    <submittedName>
        <fullName evidence="1">Putative nuclease</fullName>
    </submittedName>
</protein>
<reference evidence="1" key="1">
    <citation type="journal article" date="2021" name="Proc. Natl. Acad. Sci. U.S.A.">
        <title>A Catalog of Tens of Thousands of Viruses from Human Metagenomes Reveals Hidden Associations with Chronic Diseases.</title>
        <authorList>
            <person name="Tisza M.J."/>
            <person name="Buck C.B."/>
        </authorList>
    </citation>
    <scope>NUCLEOTIDE SEQUENCE</scope>
    <source>
        <strain evidence="1">Ct3o911</strain>
    </source>
</reference>
<accession>A0A8S5LJT0</accession>
<dbReference type="SUPFAM" id="SSF143100">
    <property type="entry name" value="TTHA1013/TTHA0281-like"/>
    <property type="match status" value="1"/>
</dbReference>
<name>A0A8S5LJT0_9CAUD</name>
<dbReference type="EMBL" id="BK015861">
    <property type="protein sequence ID" value="DAD70103.1"/>
    <property type="molecule type" value="Genomic_DNA"/>
</dbReference>
<proteinExistence type="predicted"/>